<name>A0A1Y2B1U3_9TREE</name>
<evidence type="ECO:0000256" key="1">
    <source>
        <dbReference type="ARBA" id="ARBA00008945"/>
    </source>
</evidence>
<feature type="compositionally biased region" description="Low complexity" evidence="6">
    <location>
        <begin position="33"/>
        <end position="48"/>
    </location>
</feature>
<dbReference type="InterPro" id="IPR005324">
    <property type="entry name" value="Ribosomal_uS5_C"/>
</dbReference>
<evidence type="ECO:0000256" key="2">
    <source>
        <dbReference type="ARBA" id="ARBA00022980"/>
    </source>
</evidence>
<dbReference type="Pfam" id="PF00333">
    <property type="entry name" value="Ribosomal_S5"/>
    <property type="match status" value="1"/>
</dbReference>
<comment type="caution">
    <text evidence="8">The sequence shown here is derived from an EMBL/GenBank/DDBJ whole genome shotgun (WGS) entry which is preliminary data.</text>
</comment>
<dbReference type="InterPro" id="IPR014721">
    <property type="entry name" value="Ribsml_uS5_D2-typ_fold_subgr"/>
</dbReference>
<comment type="similarity">
    <text evidence="1 5">Belongs to the universal ribosomal protein uS5 family.</text>
</comment>
<dbReference type="AlphaFoldDB" id="A0A1Y2B1U3"/>
<evidence type="ECO:0000256" key="3">
    <source>
        <dbReference type="ARBA" id="ARBA00023274"/>
    </source>
</evidence>
<dbReference type="InterPro" id="IPR000851">
    <property type="entry name" value="Ribosomal_uS5"/>
</dbReference>
<evidence type="ECO:0000256" key="4">
    <source>
        <dbReference type="PROSITE-ProRule" id="PRU00268"/>
    </source>
</evidence>
<keyword evidence="9" id="KW-1185">Reference proteome</keyword>
<evidence type="ECO:0000259" key="7">
    <source>
        <dbReference type="PROSITE" id="PS50881"/>
    </source>
</evidence>
<protein>
    <recommendedName>
        <fullName evidence="7">S5 DRBM domain-containing protein</fullName>
    </recommendedName>
</protein>
<evidence type="ECO:0000256" key="6">
    <source>
        <dbReference type="SAM" id="MobiDB-lite"/>
    </source>
</evidence>
<dbReference type="Gene3D" id="3.30.160.20">
    <property type="match status" value="1"/>
</dbReference>
<accession>A0A1Y2B1U3</accession>
<proteinExistence type="inferred from homology"/>
<dbReference type="OrthoDB" id="309483at2759"/>
<dbReference type="InterPro" id="IPR020568">
    <property type="entry name" value="Ribosomal_Su5_D2-typ_SF"/>
</dbReference>
<feature type="region of interest" description="Disordered" evidence="6">
    <location>
        <begin position="94"/>
        <end position="114"/>
    </location>
</feature>
<evidence type="ECO:0000313" key="9">
    <source>
        <dbReference type="Proteomes" id="UP000193986"/>
    </source>
</evidence>
<organism evidence="8 9">
    <name type="scientific">Naematelia encephala</name>
    <dbReference type="NCBI Taxonomy" id="71784"/>
    <lineage>
        <taxon>Eukaryota</taxon>
        <taxon>Fungi</taxon>
        <taxon>Dikarya</taxon>
        <taxon>Basidiomycota</taxon>
        <taxon>Agaricomycotina</taxon>
        <taxon>Tremellomycetes</taxon>
        <taxon>Tremellales</taxon>
        <taxon>Naemateliaceae</taxon>
        <taxon>Naematelia</taxon>
    </lineage>
</organism>
<dbReference type="Proteomes" id="UP000193986">
    <property type="component" value="Unassembled WGS sequence"/>
</dbReference>
<feature type="compositionally biased region" description="Polar residues" evidence="6">
    <location>
        <begin position="13"/>
        <end position="32"/>
    </location>
</feature>
<dbReference type="GO" id="GO:0003735">
    <property type="term" value="F:structural constituent of ribosome"/>
    <property type="evidence" value="ECO:0007669"/>
    <property type="project" value="UniProtKB-UniRule"/>
</dbReference>
<dbReference type="SUPFAM" id="SSF54768">
    <property type="entry name" value="dsRNA-binding domain-like"/>
    <property type="match status" value="1"/>
</dbReference>
<dbReference type="PANTHER" id="PTHR48277">
    <property type="entry name" value="MITOCHONDRIAL RIBOSOMAL PROTEIN S5"/>
    <property type="match status" value="1"/>
</dbReference>
<sequence>MSSRSNIARALARSSQKPLHRPLSSTSAQLKPSSSESSSSSFTSTSTSDESEAEARRKYPLIYHHPIQRPSNFPPPRFPDAPRHKLINKPYRVFPPAKPEDLPDPITSPNAAETRQKREAVLAALTGMSTAEVGSLARITTIIKKPAHMSSKGRIRAFSAYVVAGSPQKGLVGLGMGKAQTVVSAVDKAFHKAVMSMDYVNKYEGRTLWGQGKELERKFGATIVKMRARPAGHGLAVPDTIHRILTACGVRDCSAAIYGSTEKTNVMKCVLSILHGGVSFPSVLLSFFPSCLVPFFLPILISPIVDDQILIPRRENHGVSEMVRMVGKEVRRIKVEVCAV</sequence>
<dbReference type="PANTHER" id="PTHR48277:SF1">
    <property type="entry name" value="MITOCHONDRIAL RIBOSOMAL PROTEIN S5"/>
    <property type="match status" value="1"/>
</dbReference>
<evidence type="ECO:0000256" key="5">
    <source>
        <dbReference type="RuleBase" id="RU003823"/>
    </source>
</evidence>
<dbReference type="GO" id="GO:1990904">
    <property type="term" value="C:ribonucleoprotein complex"/>
    <property type="evidence" value="ECO:0007669"/>
    <property type="project" value="UniProtKB-UniRule"/>
</dbReference>
<dbReference type="SUPFAM" id="SSF54211">
    <property type="entry name" value="Ribosomal protein S5 domain 2-like"/>
    <property type="match status" value="1"/>
</dbReference>
<feature type="region of interest" description="Disordered" evidence="6">
    <location>
        <begin position="1"/>
        <end position="57"/>
    </location>
</feature>
<dbReference type="GO" id="GO:0005840">
    <property type="term" value="C:ribosome"/>
    <property type="evidence" value="ECO:0007669"/>
    <property type="project" value="UniProtKB-KW"/>
</dbReference>
<keyword evidence="2 4" id="KW-0689">Ribosomal protein</keyword>
<dbReference type="PROSITE" id="PS50881">
    <property type="entry name" value="S5_DSRBD"/>
    <property type="match status" value="1"/>
</dbReference>
<dbReference type="EMBL" id="MCFC01000029">
    <property type="protein sequence ID" value="ORY28808.1"/>
    <property type="molecule type" value="Genomic_DNA"/>
</dbReference>
<dbReference type="GO" id="GO:0003723">
    <property type="term" value="F:RNA binding"/>
    <property type="evidence" value="ECO:0007669"/>
    <property type="project" value="InterPro"/>
</dbReference>
<dbReference type="Pfam" id="PF03719">
    <property type="entry name" value="Ribosomal_S5_C"/>
    <property type="match status" value="1"/>
</dbReference>
<dbReference type="InParanoid" id="A0A1Y2B1U3"/>
<dbReference type="Gene3D" id="3.30.230.10">
    <property type="match status" value="1"/>
</dbReference>
<gene>
    <name evidence="8" type="ORF">BCR39DRAFT_533980</name>
</gene>
<reference evidence="8 9" key="1">
    <citation type="submission" date="2016-07" db="EMBL/GenBank/DDBJ databases">
        <title>Pervasive Adenine N6-methylation of Active Genes in Fungi.</title>
        <authorList>
            <consortium name="DOE Joint Genome Institute"/>
            <person name="Mondo S.J."/>
            <person name="Dannebaum R.O."/>
            <person name="Kuo R.C."/>
            <person name="Labutti K."/>
            <person name="Haridas S."/>
            <person name="Kuo A."/>
            <person name="Salamov A."/>
            <person name="Ahrendt S.R."/>
            <person name="Lipzen A."/>
            <person name="Sullivan W."/>
            <person name="Andreopoulos W.B."/>
            <person name="Clum A."/>
            <person name="Lindquist E."/>
            <person name="Daum C."/>
            <person name="Ramamoorthy G.K."/>
            <person name="Gryganskyi A."/>
            <person name="Culley D."/>
            <person name="Magnuson J.K."/>
            <person name="James T.Y."/>
            <person name="O'Malley M.A."/>
            <person name="Stajich J.E."/>
            <person name="Spatafora J.W."/>
            <person name="Visel A."/>
            <person name="Grigoriev I.V."/>
        </authorList>
    </citation>
    <scope>NUCLEOTIDE SEQUENCE [LARGE SCALE GENOMIC DNA]</scope>
    <source>
        <strain evidence="8 9">68-887.2</strain>
    </source>
</reference>
<evidence type="ECO:0000313" key="8">
    <source>
        <dbReference type="EMBL" id="ORY28808.1"/>
    </source>
</evidence>
<keyword evidence="3 4" id="KW-0687">Ribonucleoprotein</keyword>
<dbReference type="InterPro" id="IPR013810">
    <property type="entry name" value="Ribosomal_uS5_N"/>
</dbReference>
<feature type="region of interest" description="Disordered" evidence="6">
    <location>
        <begin position="65"/>
        <end position="84"/>
    </location>
</feature>
<dbReference type="GO" id="GO:0006412">
    <property type="term" value="P:translation"/>
    <property type="evidence" value="ECO:0007669"/>
    <property type="project" value="InterPro"/>
</dbReference>
<feature type="domain" description="S5 DRBM" evidence="7">
    <location>
        <begin position="136"/>
        <end position="200"/>
    </location>
</feature>
<dbReference type="STRING" id="71784.A0A1Y2B1U3"/>